<feature type="transmembrane region" description="Helical" evidence="5">
    <location>
        <begin position="139"/>
        <end position="159"/>
    </location>
</feature>
<keyword evidence="2 5" id="KW-0812">Transmembrane</keyword>
<dbReference type="AlphaFoldDB" id="A0A202E7N5"/>
<feature type="transmembrane region" description="Helical" evidence="5">
    <location>
        <begin position="30"/>
        <end position="50"/>
    </location>
</feature>
<feature type="transmembrane region" description="Helical" evidence="5">
    <location>
        <begin position="205"/>
        <end position="225"/>
    </location>
</feature>
<dbReference type="OrthoDB" id="338493at2157"/>
<evidence type="ECO:0000259" key="7">
    <source>
        <dbReference type="PROSITE" id="PS50928"/>
    </source>
</evidence>
<comment type="caution">
    <text evidence="8">The sequence shown here is derived from an EMBL/GenBank/DDBJ whole genome shotgun (WGS) entry which is preliminary data.</text>
</comment>
<evidence type="ECO:0000313" key="8">
    <source>
        <dbReference type="EMBL" id="OVE84249.1"/>
    </source>
</evidence>
<feature type="transmembrane region" description="Helical" evidence="5">
    <location>
        <begin position="328"/>
        <end position="349"/>
    </location>
</feature>
<dbReference type="GO" id="GO:0005886">
    <property type="term" value="C:plasma membrane"/>
    <property type="evidence" value="ECO:0007669"/>
    <property type="project" value="UniProtKB-SubCell"/>
</dbReference>
<dbReference type="Gene3D" id="1.10.3720.10">
    <property type="entry name" value="MetI-like"/>
    <property type="match status" value="1"/>
</dbReference>
<gene>
    <name evidence="8" type="ORF">B2G88_07475</name>
</gene>
<keyword evidence="6" id="KW-1003">Cell membrane</keyword>
<organism evidence="8 9">
    <name type="scientific">Natronolimnobius baerhuensis</name>
    <dbReference type="NCBI Taxonomy" id="253108"/>
    <lineage>
        <taxon>Archaea</taxon>
        <taxon>Methanobacteriati</taxon>
        <taxon>Methanobacteriota</taxon>
        <taxon>Stenosarchaea group</taxon>
        <taxon>Halobacteria</taxon>
        <taxon>Halobacteriales</taxon>
        <taxon>Natrialbaceae</taxon>
        <taxon>Natronolimnobius</taxon>
    </lineage>
</organism>
<dbReference type="RefSeq" id="WP_087714429.1">
    <property type="nucleotide sequence ID" value="NZ_MWPH01000002.1"/>
</dbReference>
<dbReference type="NCBIfam" id="TIGR02138">
    <property type="entry name" value="phosphate_pstC"/>
    <property type="match status" value="1"/>
</dbReference>
<name>A0A202E7N5_9EURY</name>
<evidence type="ECO:0000256" key="6">
    <source>
        <dbReference type="RuleBase" id="RU363054"/>
    </source>
</evidence>
<evidence type="ECO:0000313" key="9">
    <source>
        <dbReference type="Proteomes" id="UP000196084"/>
    </source>
</evidence>
<accession>A0A202E7N5</accession>
<evidence type="ECO:0000256" key="2">
    <source>
        <dbReference type="ARBA" id="ARBA00022692"/>
    </source>
</evidence>
<dbReference type="SUPFAM" id="SSF161098">
    <property type="entry name" value="MetI-like"/>
    <property type="match status" value="1"/>
</dbReference>
<evidence type="ECO:0000256" key="1">
    <source>
        <dbReference type="ARBA" id="ARBA00004141"/>
    </source>
</evidence>
<comment type="subcellular location">
    <subcellularLocation>
        <location evidence="5">Cell membrane</location>
        <topology evidence="5">Multi-pass membrane protein</topology>
    </subcellularLocation>
    <subcellularLocation>
        <location evidence="1">Membrane</location>
        <topology evidence="1">Multi-pass membrane protein</topology>
    </subcellularLocation>
</comment>
<comment type="function">
    <text evidence="6">Part of the binding-protein-dependent transport system for phosphate; probably responsible for the translocation of the substrate across the membrane.</text>
</comment>
<feature type="transmembrane region" description="Helical" evidence="5">
    <location>
        <begin position="101"/>
        <end position="127"/>
    </location>
</feature>
<dbReference type="PROSITE" id="PS50928">
    <property type="entry name" value="ABC_TM1"/>
    <property type="match status" value="1"/>
</dbReference>
<reference evidence="8 9" key="1">
    <citation type="submission" date="2017-02" db="EMBL/GenBank/DDBJ databases">
        <title>Natronthermophilus aegyptiacus gen. nov.,sp. nov., an aerobic, extremely halophilic alkalithermophilic archaeon isolated from the athalassohaline Wadi An Natrun, Egypt.</title>
        <authorList>
            <person name="Zhao B."/>
        </authorList>
    </citation>
    <scope>NUCLEOTIDE SEQUENCE [LARGE SCALE GENOMIC DNA]</scope>
    <source>
        <strain evidence="8 9">CGMCC 1.3597</strain>
    </source>
</reference>
<keyword evidence="6" id="KW-0592">Phosphate transport</keyword>
<keyword evidence="4 5" id="KW-0472">Membrane</keyword>
<dbReference type="GO" id="GO:0006817">
    <property type="term" value="P:phosphate ion transport"/>
    <property type="evidence" value="ECO:0007669"/>
    <property type="project" value="UniProtKB-KW"/>
</dbReference>
<dbReference type="InterPro" id="IPR000515">
    <property type="entry name" value="MetI-like"/>
</dbReference>
<keyword evidence="5" id="KW-0813">Transport</keyword>
<comment type="similarity">
    <text evidence="6">Belongs to the binding-protein-dependent transport system permease family. CysTW subfamily.</text>
</comment>
<dbReference type="InterPro" id="IPR035906">
    <property type="entry name" value="MetI-like_sf"/>
</dbReference>
<dbReference type="EMBL" id="MWPH01000002">
    <property type="protein sequence ID" value="OVE84249.1"/>
    <property type="molecule type" value="Genomic_DNA"/>
</dbReference>
<proteinExistence type="inferred from homology"/>
<dbReference type="PANTHER" id="PTHR42727">
    <property type="entry name" value="PHOSPHATE TRANSPORT SYSTEM PERMEASE PROTEIN"/>
    <property type="match status" value="1"/>
</dbReference>
<evidence type="ECO:0000256" key="5">
    <source>
        <dbReference type="RuleBase" id="RU363032"/>
    </source>
</evidence>
<evidence type="ECO:0000256" key="3">
    <source>
        <dbReference type="ARBA" id="ARBA00022989"/>
    </source>
</evidence>
<keyword evidence="3 5" id="KW-1133">Transmembrane helix</keyword>
<sequence length="358" mass="38120">MSTEPQSGSGISGDDSLEAAHEKNRRVRRALFGCAAITVVTTVAIFLVLFDNAAQYFFGARISEALFDGDSFIRTITFTEFLTGTRWAPDHSTPAHGVLPIVWGTLAITIGAGMVSIPIGTATALYLSEYATTGTRNRLKPILEILAGIPTIVYGYFAISFLTPVLVDGIATYLVNPVGQGLDSVSHLAPGLLEPLAAGMMGASVGRYSMLAGILVVGTMTIPMVSSISEDAMQAVPDELRNGAYALGATKYQVSLRIVLPAAVSGIFASYILALSRAIGETMAVTMAAGFNAKLTANPFDEIMTMTAYLVSMARGTTAVGTIEYQSLFAVGLLLFILTLSMNVLNDLLKRRFQEEYR</sequence>
<dbReference type="GO" id="GO:0005315">
    <property type="term" value="F:phosphate transmembrane transporter activity"/>
    <property type="evidence" value="ECO:0007669"/>
    <property type="project" value="InterPro"/>
</dbReference>
<dbReference type="Proteomes" id="UP000196084">
    <property type="component" value="Unassembled WGS sequence"/>
</dbReference>
<evidence type="ECO:0000256" key="4">
    <source>
        <dbReference type="ARBA" id="ARBA00023136"/>
    </source>
</evidence>
<protein>
    <recommendedName>
        <fullName evidence="6">Phosphate transport system permease protein</fullName>
    </recommendedName>
</protein>
<keyword evidence="9" id="KW-1185">Reference proteome</keyword>
<dbReference type="InterPro" id="IPR011864">
    <property type="entry name" value="Phosphate_PstC"/>
</dbReference>
<dbReference type="Pfam" id="PF00528">
    <property type="entry name" value="BPD_transp_1"/>
    <property type="match status" value="1"/>
</dbReference>
<feature type="transmembrane region" description="Helical" evidence="5">
    <location>
        <begin position="258"/>
        <end position="279"/>
    </location>
</feature>
<dbReference type="PANTHER" id="PTHR42727:SF1">
    <property type="entry name" value="PHOSPHATE TRANSPORT SYSTEM PERMEASE"/>
    <property type="match status" value="1"/>
</dbReference>
<feature type="domain" description="ABC transmembrane type-1" evidence="7">
    <location>
        <begin position="102"/>
        <end position="346"/>
    </location>
</feature>
<dbReference type="CDD" id="cd06261">
    <property type="entry name" value="TM_PBP2"/>
    <property type="match status" value="1"/>
</dbReference>